<dbReference type="GO" id="GO:0033897">
    <property type="term" value="F:ribonuclease T2 activity"/>
    <property type="evidence" value="ECO:0007669"/>
    <property type="project" value="UniProtKB-EC"/>
</dbReference>
<dbReference type="SUPFAM" id="SSF55895">
    <property type="entry name" value="Ribonuclease Rh-like"/>
    <property type="match status" value="1"/>
</dbReference>
<dbReference type="PROSITE" id="PS00531">
    <property type="entry name" value="RNASE_T2_2"/>
    <property type="match status" value="1"/>
</dbReference>
<dbReference type="OrthoDB" id="435754at2759"/>
<proteinExistence type="inferred from homology"/>
<evidence type="ECO:0000256" key="2">
    <source>
        <dbReference type="ARBA" id="ARBA00012571"/>
    </source>
</evidence>
<gene>
    <name evidence="5" type="ORF">BCR43DRAFT_485095</name>
</gene>
<dbReference type="InParanoid" id="A0A1X2HLU4"/>
<accession>A0A1X2HLU4</accession>
<comment type="caution">
    <text evidence="5">The sequence shown here is derived from an EMBL/GenBank/DDBJ whole genome shotgun (WGS) entry which is preliminary data.</text>
</comment>
<dbReference type="PANTHER" id="PTHR11240">
    <property type="entry name" value="RIBONUCLEASE T2"/>
    <property type="match status" value="1"/>
</dbReference>
<dbReference type="EMBL" id="MCGN01000002">
    <property type="protein sequence ID" value="ORZ00360.1"/>
    <property type="molecule type" value="Genomic_DNA"/>
</dbReference>
<dbReference type="Gene3D" id="3.90.730.10">
    <property type="entry name" value="Ribonuclease T2-like"/>
    <property type="match status" value="1"/>
</dbReference>
<dbReference type="GO" id="GO:0006401">
    <property type="term" value="P:RNA catabolic process"/>
    <property type="evidence" value="ECO:0007669"/>
    <property type="project" value="TreeGrafter"/>
</dbReference>
<dbReference type="Proteomes" id="UP000242180">
    <property type="component" value="Unassembled WGS sequence"/>
</dbReference>
<comment type="similarity">
    <text evidence="1 3">Belongs to the RNase T2 family.</text>
</comment>
<evidence type="ECO:0000256" key="4">
    <source>
        <dbReference type="SAM" id="SignalP"/>
    </source>
</evidence>
<reference evidence="5 6" key="1">
    <citation type="submission" date="2016-07" db="EMBL/GenBank/DDBJ databases">
        <title>Pervasive Adenine N6-methylation of Active Genes in Fungi.</title>
        <authorList>
            <consortium name="DOE Joint Genome Institute"/>
            <person name="Mondo S.J."/>
            <person name="Dannebaum R.O."/>
            <person name="Kuo R.C."/>
            <person name="Labutti K."/>
            <person name="Haridas S."/>
            <person name="Kuo A."/>
            <person name="Salamov A."/>
            <person name="Ahrendt S.R."/>
            <person name="Lipzen A."/>
            <person name="Sullivan W."/>
            <person name="Andreopoulos W.B."/>
            <person name="Clum A."/>
            <person name="Lindquist E."/>
            <person name="Daum C."/>
            <person name="Ramamoorthy G.K."/>
            <person name="Gryganskyi A."/>
            <person name="Culley D."/>
            <person name="Magnuson J.K."/>
            <person name="James T.Y."/>
            <person name="O'Malley M.A."/>
            <person name="Stajich J.E."/>
            <person name="Spatafora J.W."/>
            <person name="Visel A."/>
            <person name="Grigoriev I.V."/>
        </authorList>
    </citation>
    <scope>NUCLEOTIDE SEQUENCE [LARGE SCALE GENOMIC DNA]</scope>
    <source>
        <strain evidence="5 6">NRRL 2496</strain>
    </source>
</reference>
<dbReference type="PANTHER" id="PTHR11240:SF22">
    <property type="entry name" value="RIBONUCLEASE T2"/>
    <property type="match status" value="1"/>
</dbReference>
<sequence length="265" mass="30209">MRLLIPLLLSTLYTTTLSGAQHLHLQTQQQQQEQTIFSPAPVCNRTVLSCHWQAPVDSCCSPKYGLVVLALQWVPGYGPDKEFTIHGLWPDTCSGGRAPGNGCDRTRRSNAIGPIVKHLAPDVYQRMRVFWPSYKDNDNWFWSHEWTKHGTCVSTLRPACYGEKYKKYQEVVEYFGKVLDLRDEYDIYGALNAASVFPGRVYNVHTIASALHDAFGVKMRLDCDRNGQLKEISLFFYVQGRDDYQLTDAFQTGSCRGPVWYPKKS</sequence>
<evidence type="ECO:0000313" key="6">
    <source>
        <dbReference type="Proteomes" id="UP000242180"/>
    </source>
</evidence>
<dbReference type="PROSITE" id="PS00530">
    <property type="entry name" value="RNASE_T2_1"/>
    <property type="match status" value="1"/>
</dbReference>
<dbReference type="AlphaFoldDB" id="A0A1X2HLU4"/>
<dbReference type="GO" id="GO:0005576">
    <property type="term" value="C:extracellular region"/>
    <property type="evidence" value="ECO:0007669"/>
    <property type="project" value="TreeGrafter"/>
</dbReference>
<dbReference type="GO" id="GO:0003723">
    <property type="term" value="F:RNA binding"/>
    <property type="evidence" value="ECO:0007669"/>
    <property type="project" value="InterPro"/>
</dbReference>
<evidence type="ECO:0000256" key="1">
    <source>
        <dbReference type="ARBA" id="ARBA00007469"/>
    </source>
</evidence>
<evidence type="ECO:0000313" key="5">
    <source>
        <dbReference type="EMBL" id="ORZ00360.1"/>
    </source>
</evidence>
<dbReference type="OMA" id="WPIHNDG"/>
<dbReference type="STRING" id="13706.A0A1X2HLU4"/>
<dbReference type="InterPro" id="IPR033130">
    <property type="entry name" value="RNase_T2_His_AS_2"/>
</dbReference>
<dbReference type="Pfam" id="PF00445">
    <property type="entry name" value="Ribonuclease_T2"/>
    <property type="match status" value="1"/>
</dbReference>
<dbReference type="InterPro" id="IPR018188">
    <property type="entry name" value="RNase_T2_His_AS_1"/>
</dbReference>
<keyword evidence="6" id="KW-1185">Reference proteome</keyword>
<dbReference type="InterPro" id="IPR001568">
    <property type="entry name" value="RNase_T2-like"/>
</dbReference>
<dbReference type="EC" id="4.6.1.19" evidence="2"/>
<organism evidence="5 6">
    <name type="scientific">Syncephalastrum racemosum</name>
    <name type="common">Filamentous fungus</name>
    <dbReference type="NCBI Taxonomy" id="13706"/>
    <lineage>
        <taxon>Eukaryota</taxon>
        <taxon>Fungi</taxon>
        <taxon>Fungi incertae sedis</taxon>
        <taxon>Mucoromycota</taxon>
        <taxon>Mucoromycotina</taxon>
        <taxon>Mucoromycetes</taxon>
        <taxon>Mucorales</taxon>
        <taxon>Syncephalastraceae</taxon>
        <taxon>Syncephalastrum</taxon>
    </lineage>
</organism>
<evidence type="ECO:0000256" key="3">
    <source>
        <dbReference type="RuleBase" id="RU004328"/>
    </source>
</evidence>
<feature type="chain" id="PRO_5012394465" description="ribonuclease T2" evidence="4">
    <location>
        <begin position="20"/>
        <end position="265"/>
    </location>
</feature>
<keyword evidence="4" id="KW-0732">Signal</keyword>
<protein>
    <recommendedName>
        <fullName evidence="2">ribonuclease T2</fullName>
        <ecNumber evidence="2">4.6.1.19</ecNumber>
    </recommendedName>
</protein>
<feature type="signal peptide" evidence="4">
    <location>
        <begin position="1"/>
        <end position="19"/>
    </location>
</feature>
<name>A0A1X2HLU4_SYNRA</name>
<dbReference type="InterPro" id="IPR036430">
    <property type="entry name" value="RNase_T2-like_sf"/>
</dbReference>